<evidence type="ECO:0000313" key="2">
    <source>
        <dbReference type="EMBL" id="QGH33643.1"/>
    </source>
</evidence>
<dbReference type="AlphaFoldDB" id="A0A5Q2TI41"/>
<dbReference type="Pfam" id="PF13228">
    <property type="entry name" value="DUF4037"/>
    <property type="match status" value="1"/>
</dbReference>
<keyword evidence="3" id="KW-1185">Reference proteome</keyword>
<proteinExistence type="predicted"/>
<dbReference type="Proteomes" id="UP000339690">
    <property type="component" value="Chromosome"/>
</dbReference>
<sequence length="282" mass="33025">MNNQSKWRLDFATQLHSKLRHFSGVHAILVGGSVARGYSDVYSDLELILYWDEYPCEDTKYSIINDLNAKFSYPKLDHGHESALLINGFPVDLWHRTIAEEEITMNKVLHEYSLDLNANNTLDTIRNGIPLYGKNLMQKWKKDVTKYPEELSIQFLEEYLPHFHLRQLNFAVHRDNPTAIYAMISAIQSSLFLILLALNQSYFPTYKWIYKRLYELAYVPTQIESKLRNIYKLEPLEALEQLHSILTETLTMVEEMFPQVNTAFAKYGLDQKIPKPYYHAPL</sequence>
<dbReference type="Gene3D" id="3.30.460.10">
    <property type="entry name" value="Beta Polymerase, domain 2"/>
    <property type="match status" value="1"/>
</dbReference>
<organism evidence="2 3">
    <name type="scientific">Gracilibacillus salitolerans</name>
    <dbReference type="NCBI Taxonomy" id="2663022"/>
    <lineage>
        <taxon>Bacteria</taxon>
        <taxon>Bacillati</taxon>
        <taxon>Bacillota</taxon>
        <taxon>Bacilli</taxon>
        <taxon>Bacillales</taxon>
        <taxon>Bacillaceae</taxon>
        <taxon>Gracilibacillus</taxon>
    </lineage>
</organism>
<feature type="domain" description="DUF4037" evidence="1">
    <location>
        <begin position="124"/>
        <end position="208"/>
    </location>
</feature>
<evidence type="ECO:0000313" key="3">
    <source>
        <dbReference type="Proteomes" id="UP000339690"/>
    </source>
</evidence>
<dbReference type="InterPro" id="IPR025117">
    <property type="entry name" value="DUF4037"/>
</dbReference>
<dbReference type="SUPFAM" id="SSF81301">
    <property type="entry name" value="Nucleotidyltransferase"/>
    <property type="match status" value="1"/>
</dbReference>
<reference evidence="2 3" key="1">
    <citation type="submission" date="2019-11" db="EMBL/GenBank/DDBJ databases">
        <title>Gracilibacillus salitolerans sp. nov., a moderate halophile isolated from a saline soil in northwest China.</title>
        <authorList>
            <person name="Gan L."/>
        </authorList>
    </citation>
    <scope>NUCLEOTIDE SEQUENCE [LARGE SCALE GENOMIC DNA]</scope>
    <source>
        <strain evidence="2 3">SCU50</strain>
    </source>
</reference>
<dbReference type="CDD" id="cd05403">
    <property type="entry name" value="NT_KNTase_like"/>
    <property type="match status" value="1"/>
</dbReference>
<name>A0A5Q2TI41_9BACI</name>
<gene>
    <name evidence="2" type="ORF">GI584_06255</name>
</gene>
<evidence type="ECO:0000259" key="1">
    <source>
        <dbReference type="Pfam" id="PF13228"/>
    </source>
</evidence>
<protein>
    <submittedName>
        <fullName evidence="2">DUF4037 domain-containing protein</fullName>
    </submittedName>
</protein>
<dbReference type="KEGG" id="grc:GI584_06255"/>
<dbReference type="RefSeq" id="WP_153790652.1">
    <property type="nucleotide sequence ID" value="NZ_CP045915.1"/>
</dbReference>
<dbReference type="InterPro" id="IPR043519">
    <property type="entry name" value="NT_sf"/>
</dbReference>
<accession>A0A5Q2TI41</accession>
<dbReference type="EMBL" id="CP045915">
    <property type="protein sequence ID" value="QGH33643.1"/>
    <property type="molecule type" value="Genomic_DNA"/>
</dbReference>